<dbReference type="Proteomes" id="UP001213623">
    <property type="component" value="Chromosome 8"/>
</dbReference>
<organism evidence="2 3">
    <name type="scientific">Malassezia nana</name>
    <dbReference type="NCBI Taxonomy" id="180528"/>
    <lineage>
        <taxon>Eukaryota</taxon>
        <taxon>Fungi</taxon>
        <taxon>Dikarya</taxon>
        <taxon>Basidiomycota</taxon>
        <taxon>Ustilaginomycotina</taxon>
        <taxon>Malasseziomycetes</taxon>
        <taxon>Malasseziales</taxon>
        <taxon>Malasseziaceae</taxon>
        <taxon>Malassezia</taxon>
    </lineage>
</organism>
<protein>
    <submittedName>
        <fullName evidence="2">Uncharacterized protein</fullName>
    </submittedName>
</protein>
<dbReference type="AlphaFoldDB" id="A0AAF0J4G5"/>
<evidence type="ECO:0000313" key="2">
    <source>
        <dbReference type="EMBL" id="WFD28987.1"/>
    </source>
</evidence>
<sequence>MLAAVDECLVALNLIRRLKLEYLHASNTGESHHFPSLKPKEALLTFTQRLCDHCWRAVGGPRCHDSLVGKSMVVSAQSIPLLSDESLSQHRIIHEPFRDLVASLPANYALMLLPIVTLRLLCSIPDPSSHYTLLETDFPAHLMTYLVSKEAFCEGPDQMIQKRAYFSDMDSRSKTWVQAKLQVYLKTSPMSPFAWLHPDILDLYSDYLFESLSATEDVIPGTRSIVTGLLSAIQSSGASQIAGIPLPLFYDRLAREISERIRSMWLKSKAFTSKTSEQKLNHYILAMFKCVSKEALGQHPQLSVVAIELGILAMISTSMQNDTVTPFQMLHHTECHVCKLRRHECATHRQVVSMITCLYQNQEDVNLQSVTDSPQSSPLCAMSADGLDLGYTFLLVAKLMQWHGLALPEAQALSVCSEWMISKEMPCSSEFFKRLSALQTNAEDRAIKNMCATNSKAQSSYVYDDVMDAWVCVKKSSRKHQLYGSDKENMPMTRGSPTTKRNDQKGRPGSNLARKAIEIPICEEDEIDFLSNKSNLGSSRVCRKVQRLDIGKEAQRYNRARYRQRQRQSWIPYL</sequence>
<reference evidence="2" key="1">
    <citation type="submission" date="2023-03" db="EMBL/GenBank/DDBJ databases">
        <title>Mating type loci evolution in Malassezia.</title>
        <authorList>
            <person name="Coelho M.A."/>
        </authorList>
    </citation>
    <scope>NUCLEOTIDE SEQUENCE</scope>
    <source>
        <strain evidence="2">CBS 9557</strain>
    </source>
</reference>
<keyword evidence="3" id="KW-1185">Reference proteome</keyword>
<accession>A0AAF0J4G5</accession>
<evidence type="ECO:0000313" key="3">
    <source>
        <dbReference type="Proteomes" id="UP001213623"/>
    </source>
</evidence>
<evidence type="ECO:0000256" key="1">
    <source>
        <dbReference type="SAM" id="MobiDB-lite"/>
    </source>
</evidence>
<feature type="region of interest" description="Disordered" evidence="1">
    <location>
        <begin position="485"/>
        <end position="510"/>
    </location>
</feature>
<feature type="non-terminal residue" evidence="2">
    <location>
        <position position="574"/>
    </location>
</feature>
<name>A0AAF0J4G5_9BASI</name>
<dbReference type="EMBL" id="CP119899">
    <property type="protein sequence ID" value="WFD28987.1"/>
    <property type="molecule type" value="Genomic_DNA"/>
</dbReference>
<gene>
    <name evidence="2" type="ORF">MNAN1_004006a</name>
</gene>
<proteinExistence type="predicted"/>